<evidence type="ECO:0000256" key="2">
    <source>
        <dbReference type="SAM" id="MobiDB-lite"/>
    </source>
</evidence>
<feature type="region of interest" description="Disordered" evidence="2">
    <location>
        <begin position="396"/>
        <end position="417"/>
    </location>
</feature>
<feature type="compositionally biased region" description="Low complexity" evidence="2">
    <location>
        <begin position="1"/>
        <end position="11"/>
    </location>
</feature>
<dbReference type="OrthoDB" id="2138148at2759"/>
<evidence type="ECO:0008006" key="5">
    <source>
        <dbReference type="Google" id="ProtNLM"/>
    </source>
</evidence>
<comment type="caution">
    <text evidence="3">The sequence shown here is derived from an EMBL/GenBank/DDBJ whole genome shotgun (WGS) entry which is preliminary data.</text>
</comment>
<feature type="compositionally biased region" description="Low complexity" evidence="2">
    <location>
        <begin position="484"/>
        <end position="501"/>
    </location>
</feature>
<dbReference type="AlphaFoldDB" id="A0A507FPE1"/>
<gene>
    <name evidence="3" type="ORF">CcCBS67573_g00453</name>
</gene>
<feature type="compositionally biased region" description="Basic and acidic residues" evidence="2">
    <location>
        <begin position="1187"/>
        <end position="1205"/>
    </location>
</feature>
<organism evidence="3 4">
    <name type="scientific">Chytriomyces confervae</name>
    <dbReference type="NCBI Taxonomy" id="246404"/>
    <lineage>
        <taxon>Eukaryota</taxon>
        <taxon>Fungi</taxon>
        <taxon>Fungi incertae sedis</taxon>
        <taxon>Chytridiomycota</taxon>
        <taxon>Chytridiomycota incertae sedis</taxon>
        <taxon>Chytridiomycetes</taxon>
        <taxon>Chytridiales</taxon>
        <taxon>Chytriomycetaceae</taxon>
        <taxon>Chytriomyces</taxon>
    </lineage>
</organism>
<sequence>MSTSSSSTSSTKPRISTRAKSPAAGALHGPPGLSRSAKSRTGTGSTTPSSGSASSRAAAAAAQKDFKVVRPDTFSHGSLYLREPPPDPKDKKREPIPTPPPSATRSRSRTGASGPPTQPRTARVPRSTAKPSINTTGSNRPVVRPNLLSPHTLQKEIVIVTSRGTFIVKAGVESTIDWALEVASDLMMAANPLGAADEGTRVVLVAARTGSGAIAGEEELVFDVCKEDKILFAITADETTNIPPSFAHAFAAAPITQEEKIRSSRLTRRDSVGISPVGSTPSGTAEESASSIPKHMKRKSGVDRFSSRIRMSVAMTGYVDDLDAMVSQLESKAARAEAEVAAAQEENARRLEDDTTLDEVAMQTDENSVDVAAVTVLNPFGQDTDVVVVVDGDEVSGVDDDKSSAPKAAPTVTAEEKMARRLTRASALSILMDILPPMPSMPSMSSMPSLMSRSARPSLAESPTMPRKTLHIANPDSDDEAEYVPPSSVASPTSPAVPSIVRSPRASISPIASIPLPGLRKTSFFVANPEDDEPEVKAKEPPRPVTAPMPPPVVFPAEIVSATKVDTAEQPVISSVEPLIVAAAPSNRTSVIKEEAIPGWMMEEASNSAANASIAVVLTAEPEVVEDISSPSPPPAAPPAVESEASVVFVDEAVLAPAAEPSAVDPVAEPAIETVEEVVTAPSAPPPPPPPPAPPVIIKSASIPPPPPPPPPMFSAPPPAPPPPPPIFSSGPPPPPPPPPVFGIPPPPPPPPMPAMGGPPPPPPPPPVMGGIPPPPPPPPMMGGIPPPPPPPPMMGGGPPPPPPPPPMLGGGPPPPPPPPMMGGGPPPPPPPPMMGGGPPPPPPPPGMGGPPPPPPPPGFGGAPPPPPSPASSAPKPTGDAQADMLAALKDPNLRNRLRKRAPPQPKVIVEDVKVLSPEEQKLALETEKQELFIELLEFMEAPNGNVEELLTKLVASTKTVRSFIFLLIRRKWLDGVRVINPDHGKAVKPCIVWQNLEVTTYIELKDVYEEELKEAFDGEESKGIVARVHMYRFDEKIKKHITDEIALMKTRHFPKQTKKFDAPEPKDKNSSLEGRKNWDAWYEKKQAYMQSDFPQFELIFKKLLSADDAVMAVEKQLNQTLQEMKRMGEALNETFSGFTPKQLRNILEQIPKRVKSIAKTLEQQTGMIIKADGLKVTPEFLKKMDLSSESPDGLKKPEAPKPVEEQLPAPPAPADAAGKAVIPNPKGSITMGGVPVDVLIPLLKESYKAGDKTIRRLTL</sequence>
<evidence type="ECO:0000313" key="4">
    <source>
        <dbReference type="Proteomes" id="UP000320333"/>
    </source>
</evidence>
<keyword evidence="4" id="KW-1185">Reference proteome</keyword>
<feature type="compositionally biased region" description="Low complexity" evidence="2">
    <location>
        <begin position="39"/>
        <end position="62"/>
    </location>
</feature>
<feature type="compositionally biased region" description="Polar residues" evidence="2">
    <location>
        <begin position="277"/>
        <end position="291"/>
    </location>
</feature>
<feature type="compositionally biased region" description="Pro residues" evidence="2">
    <location>
        <begin position="683"/>
        <end position="695"/>
    </location>
</feature>
<dbReference type="STRING" id="246404.A0A507FPE1"/>
<feature type="coiled-coil region" evidence="1">
    <location>
        <begin position="319"/>
        <end position="354"/>
    </location>
</feature>
<feature type="region of interest" description="Disordered" evidence="2">
    <location>
        <begin position="1"/>
        <end position="147"/>
    </location>
</feature>
<evidence type="ECO:0000313" key="3">
    <source>
        <dbReference type="EMBL" id="TPX78289.1"/>
    </source>
</evidence>
<feature type="region of interest" description="Disordered" evidence="2">
    <location>
        <begin position="469"/>
        <end position="501"/>
    </location>
</feature>
<feature type="compositionally biased region" description="Low complexity" evidence="2">
    <location>
        <begin position="103"/>
        <end position="115"/>
    </location>
</feature>
<dbReference type="Proteomes" id="UP000320333">
    <property type="component" value="Unassembled WGS sequence"/>
</dbReference>
<keyword evidence="1" id="KW-0175">Coiled coil</keyword>
<dbReference type="EMBL" id="QEAP01000006">
    <property type="protein sequence ID" value="TPX78289.1"/>
    <property type="molecule type" value="Genomic_DNA"/>
</dbReference>
<feature type="compositionally biased region" description="Basic and acidic residues" evidence="2">
    <location>
        <begin position="84"/>
        <end position="95"/>
    </location>
</feature>
<feature type="region of interest" description="Disordered" evidence="2">
    <location>
        <begin position="1187"/>
        <end position="1227"/>
    </location>
</feature>
<name>A0A507FPE1_9FUNG</name>
<feature type="region of interest" description="Disordered" evidence="2">
    <location>
        <begin position="261"/>
        <end position="300"/>
    </location>
</feature>
<reference evidence="3 4" key="1">
    <citation type="journal article" date="2019" name="Sci. Rep.">
        <title>Comparative genomics of chytrid fungi reveal insights into the obligate biotrophic and pathogenic lifestyle of Synchytrium endobioticum.</title>
        <authorList>
            <person name="van de Vossenberg B.T.L.H."/>
            <person name="Warris S."/>
            <person name="Nguyen H.D.T."/>
            <person name="van Gent-Pelzer M.P.E."/>
            <person name="Joly D.L."/>
            <person name="van de Geest H.C."/>
            <person name="Bonants P.J.M."/>
            <person name="Smith D.S."/>
            <person name="Levesque C.A."/>
            <person name="van der Lee T.A.J."/>
        </authorList>
    </citation>
    <scope>NUCLEOTIDE SEQUENCE [LARGE SCALE GENOMIC DNA]</scope>
    <source>
        <strain evidence="3 4">CBS 675.73</strain>
    </source>
</reference>
<feature type="region of interest" description="Disordered" evidence="2">
    <location>
        <begin position="530"/>
        <end position="550"/>
    </location>
</feature>
<accession>A0A507FPE1</accession>
<feature type="region of interest" description="Disordered" evidence="2">
    <location>
        <begin position="678"/>
        <end position="880"/>
    </location>
</feature>
<evidence type="ECO:0000256" key="1">
    <source>
        <dbReference type="SAM" id="Coils"/>
    </source>
</evidence>
<feature type="compositionally biased region" description="Polar residues" evidence="2">
    <location>
        <begin position="129"/>
        <end position="139"/>
    </location>
</feature>
<feature type="compositionally biased region" description="Basic and acidic residues" evidence="2">
    <location>
        <begin position="261"/>
        <end position="271"/>
    </location>
</feature>
<protein>
    <recommendedName>
        <fullName evidence="5">WH2 domain-containing protein</fullName>
    </recommendedName>
</protein>
<proteinExistence type="predicted"/>
<feature type="compositionally biased region" description="Pro residues" evidence="2">
    <location>
        <begin position="703"/>
        <end position="870"/>
    </location>
</feature>